<dbReference type="SUPFAM" id="SSF53383">
    <property type="entry name" value="PLP-dependent transferases"/>
    <property type="match status" value="1"/>
</dbReference>
<dbReference type="PANTHER" id="PTHR11986:SF121">
    <property type="entry name" value="BLR3010 PROTEIN"/>
    <property type="match status" value="1"/>
</dbReference>
<dbReference type="InterPro" id="IPR049704">
    <property type="entry name" value="Aminotrans_3_PPA_site"/>
</dbReference>
<dbReference type="EMBL" id="JADPRT010000007">
    <property type="protein sequence ID" value="MBF9070112.1"/>
    <property type="molecule type" value="Genomic_DNA"/>
</dbReference>
<evidence type="ECO:0000256" key="4">
    <source>
        <dbReference type="SAM" id="MobiDB-lite"/>
    </source>
</evidence>
<dbReference type="InterPro" id="IPR015421">
    <property type="entry name" value="PyrdxlP-dep_Trfase_major"/>
</dbReference>
<proteinExistence type="inferred from homology"/>
<organism evidence="5 6">
    <name type="scientific">Streptacidiphilus fuscans</name>
    <dbReference type="NCBI Taxonomy" id="2789292"/>
    <lineage>
        <taxon>Bacteria</taxon>
        <taxon>Bacillati</taxon>
        <taxon>Actinomycetota</taxon>
        <taxon>Actinomycetes</taxon>
        <taxon>Kitasatosporales</taxon>
        <taxon>Streptomycetaceae</taxon>
        <taxon>Streptacidiphilus</taxon>
    </lineage>
</organism>
<evidence type="ECO:0000256" key="2">
    <source>
        <dbReference type="ARBA" id="ARBA00022898"/>
    </source>
</evidence>
<gene>
    <name evidence="5" type="ORF">I2501_18980</name>
</gene>
<comment type="similarity">
    <text evidence="3">Belongs to the class-III pyridoxal-phosphate-dependent aminotransferase family.</text>
</comment>
<evidence type="ECO:0000256" key="3">
    <source>
        <dbReference type="RuleBase" id="RU003560"/>
    </source>
</evidence>
<dbReference type="InterPro" id="IPR015422">
    <property type="entry name" value="PyrdxlP-dep_Trfase_small"/>
</dbReference>
<evidence type="ECO:0000313" key="6">
    <source>
        <dbReference type="Proteomes" id="UP000657385"/>
    </source>
</evidence>
<dbReference type="GO" id="GO:0030170">
    <property type="term" value="F:pyridoxal phosphate binding"/>
    <property type="evidence" value="ECO:0007669"/>
    <property type="project" value="InterPro"/>
</dbReference>
<dbReference type="Gene3D" id="3.40.640.10">
    <property type="entry name" value="Type I PLP-dependent aspartate aminotransferase-like (Major domain)"/>
    <property type="match status" value="1"/>
</dbReference>
<sequence>MAAETSSAAPADSTGEPGDPAGGFDLTALLAARGGERYRLHAEYLNHQLPRMLHTIGFDKVYEHAKGAYFYDAEGNDYLDMLAGFGIFALGRHHPVVRQAVHQVMDLELADLTRFDCQPLPGLLAEKLLTHAPHLDRVFFGNSGTEAVETALKFARYATGRPRVLFCEHAFHGLTTGSLSVNGEEGFRKGFAPLLPDTAIPLGDLERLERELQKGDVAALIVEPIQGKGVHATPDGYLRAAQDLLHKHKALLIADEVQTGVGRTGDFFAYQHEDGVEPDLVCVAKALSGGYVPVGATLGKEWIFEKVYSSMDRVLVHSASFGSNAQAMAAGLATLHVFEDEQVVANARRVGDLFRERLAALIPKYEMLADVRGRGLMIGIEFGRPQSLKLRTGWTALQAARKGLFAQMVVVPLMQRHRILTQVSGDHLEVIKLIPPLTIGEAEVDRFVDAFTDIMDEAHSGTGLMRDFGKTLIKQAVAAR</sequence>
<comment type="cofactor">
    <cofactor evidence="1">
        <name>pyridoxal 5'-phosphate</name>
        <dbReference type="ChEBI" id="CHEBI:597326"/>
    </cofactor>
</comment>
<evidence type="ECO:0000256" key="1">
    <source>
        <dbReference type="ARBA" id="ARBA00001933"/>
    </source>
</evidence>
<dbReference type="GO" id="GO:0042802">
    <property type="term" value="F:identical protein binding"/>
    <property type="evidence" value="ECO:0007669"/>
    <property type="project" value="TreeGrafter"/>
</dbReference>
<protein>
    <submittedName>
        <fullName evidence="5">Aspartate aminotransferase family protein</fullName>
    </submittedName>
</protein>
<dbReference type="InterPro" id="IPR005814">
    <property type="entry name" value="Aminotrans_3"/>
</dbReference>
<keyword evidence="6" id="KW-1185">Reference proteome</keyword>
<evidence type="ECO:0000313" key="5">
    <source>
        <dbReference type="EMBL" id="MBF9070112.1"/>
    </source>
</evidence>
<dbReference type="CDD" id="cd00610">
    <property type="entry name" value="OAT_like"/>
    <property type="match status" value="1"/>
</dbReference>
<reference evidence="5" key="1">
    <citation type="submission" date="2020-11" db="EMBL/GenBank/DDBJ databases">
        <title>Isolation and identification of active actinomycetes.</title>
        <authorList>
            <person name="Yu B."/>
        </authorList>
    </citation>
    <scope>NUCLEOTIDE SEQUENCE</scope>
    <source>
        <strain evidence="5">NEAU-YB345</strain>
    </source>
</reference>
<dbReference type="PIRSF" id="PIRSF000521">
    <property type="entry name" value="Transaminase_4ab_Lys_Orn"/>
    <property type="match status" value="1"/>
</dbReference>
<dbReference type="GO" id="GO:0008483">
    <property type="term" value="F:transaminase activity"/>
    <property type="evidence" value="ECO:0007669"/>
    <property type="project" value="UniProtKB-KW"/>
</dbReference>
<name>A0A931FCV5_9ACTN</name>
<dbReference type="FunFam" id="3.90.1150.10:FF:000086">
    <property type="entry name" value="Putative acetylornithine aminotransferase"/>
    <property type="match status" value="1"/>
</dbReference>
<dbReference type="InterPro" id="IPR015424">
    <property type="entry name" value="PyrdxlP-dep_Trfase"/>
</dbReference>
<dbReference type="Pfam" id="PF00202">
    <property type="entry name" value="Aminotran_3"/>
    <property type="match status" value="1"/>
</dbReference>
<keyword evidence="5" id="KW-0808">Transferase</keyword>
<dbReference type="RefSeq" id="WP_196195268.1">
    <property type="nucleotide sequence ID" value="NZ_JADPRT010000007.1"/>
</dbReference>
<dbReference type="FunFam" id="3.40.640.10:FF:000004">
    <property type="entry name" value="Acetylornithine aminotransferase"/>
    <property type="match status" value="1"/>
</dbReference>
<keyword evidence="5" id="KW-0032">Aminotransferase</keyword>
<dbReference type="Proteomes" id="UP000657385">
    <property type="component" value="Unassembled WGS sequence"/>
</dbReference>
<dbReference type="Gene3D" id="3.90.1150.10">
    <property type="entry name" value="Aspartate Aminotransferase, domain 1"/>
    <property type="match status" value="1"/>
</dbReference>
<dbReference type="InterPro" id="IPR050103">
    <property type="entry name" value="Class-III_PLP-dep_AT"/>
</dbReference>
<keyword evidence="2 3" id="KW-0663">Pyridoxal phosphate</keyword>
<dbReference type="PROSITE" id="PS00600">
    <property type="entry name" value="AA_TRANSFER_CLASS_3"/>
    <property type="match status" value="1"/>
</dbReference>
<comment type="caution">
    <text evidence="5">The sequence shown here is derived from an EMBL/GenBank/DDBJ whole genome shotgun (WGS) entry which is preliminary data.</text>
</comment>
<dbReference type="AlphaFoldDB" id="A0A931FCV5"/>
<accession>A0A931FCV5</accession>
<dbReference type="PANTHER" id="PTHR11986">
    <property type="entry name" value="AMINOTRANSFERASE CLASS III"/>
    <property type="match status" value="1"/>
</dbReference>
<feature type="region of interest" description="Disordered" evidence="4">
    <location>
        <begin position="1"/>
        <end position="22"/>
    </location>
</feature>